<sequence length="358" mass="38423">MHADEGVQRQRIHIDREADVYNAAMLVYALVQQAGARTLLATEAATVVSELGMNIVKYAGRGSMTVSLQTSPRAYVEVLAEDRGPGIADLALALTESYSSRGTLGLGLPGVRRMSDQFDIRSEAAAGTRVRARRWLQDAPPSTAERTGPALPDSPAAIRQPGTPAGWQYGQARRPCYGEIVSGDGCVLQAVPHGTVFGILDVLGHGAEAHRLARHCERWLAANAHADVVGLAEGLHAEVRGSIGLALTLVFVDAQSRQAVVTGVGNTRLFCLRVPGLCIDAQPGIVGGNNMPRLRPTRVQITPQDTLLLTTDGINERLTVEQLLPLRHHGVQHVAQQVLREHGKDHDDATCMVLRCPP</sequence>
<dbReference type="SUPFAM" id="SSF81606">
    <property type="entry name" value="PP2C-like"/>
    <property type="match status" value="1"/>
</dbReference>
<feature type="domain" description="PPM-type phosphatase" evidence="2">
    <location>
        <begin position="163"/>
        <end position="356"/>
    </location>
</feature>
<dbReference type="InterPro" id="IPR039248">
    <property type="entry name" value="Ptase_RsbX"/>
</dbReference>
<gene>
    <name evidence="4" type="ORF">DES41_112158</name>
</gene>
<comment type="caution">
    <text evidence="4">The sequence shown here is derived from an EMBL/GenBank/DDBJ whole genome shotgun (WGS) entry which is preliminary data.</text>
</comment>
<dbReference type="EMBL" id="QPJK01000012">
    <property type="protein sequence ID" value="RCW65707.1"/>
    <property type="molecule type" value="Genomic_DNA"/>
</dbReference>
<protein>
    <submittedName>
        <fullName evidence="4">Anti-sigma regulatory factor (Ser/Thr protein kinase)</fullName>
    </submittedName>
</protein>
<name>A0A368XGV6_9BURK</name>
<dbReference type="SMART" id="SM00331">
    <property type="entry name" value="PP2C_SIG"/>
    <property type="match status" value="1"/>
</dbReference>
<proteinExistence type="predicted"/>
<dbReference type="InterPro" id="IPR001932">
    <property type="entry name" value="PPM-type_phosphatase-like_dom"/>
</dbReference>
<dbReference type="OrthoDB" id="479131at2"/>
<dbReference type="Proteomes" id="UP000252884">
    <property type="component" value="Unassembled WGS sequence"/>
</dbReference>
<dbReference type="InterPro" id="IPR036457">
    <property type="entry name" value="PPM-type-like_dom_sf"/>
</dbReference>
<evidence type="ECO:0000313" key="5">
    <source>
        <dbReference type="Proteomes" id="UP000252884"/>
    </source>
</evidence>
<dbReference type="AlphaFoldDB" id="A0A368XGV6"/>
<evidence type="ECO:0000313" key="4">
    <source>
        <dbReference type="EMBL" id="RCW65707.1"/>
    </source>
</evidence>
<dbReference type="Pfam" id="PF07228">
    <property type="entry name" value="SpoIIE"/>
    <property type="match status" value="1"/>
</dbReference>
<dbReference type="RefSeq" id="WP_114471796.1">
    <property type="nucleotide sequence ID" value="NZ_QPJK01000012.1"/>
</dbReference>
<reference evidence="4 5" key="1">
    <citation type="submission" date="2018-07" db="EMBL/GenBank/DDBJ databases">
        <title>Genomic Encyclopedia of Type Strains, Phase IV (KMG-IV): sequencing the most valuable type-strain genomes for metagenomic binning, comparative biology and taxonomic classification.</title>
        <authorList>
            <person name="Goeker M."/>
        </authorList>
    </citation>
    <scope>NUCLEOTIDE SEQUENCE [LARGE SCALE GENOMIC DNA]</scope>
    <source>
        <strain evidence="4 5">DSM 21634</strain>
    </source>
</reference>
<dbReference type="PANTHER" id="PTHR35801">
    <property type="entry name" value="PHOSPHOSERINE PHOSPHATASE RSBX"/>
    <property type="match status" value="1"/>
</dbReference>
<accession>A0A368XGV6</accession>
<dbReference type="Gene3D" id="3.30.565.10">
    <property type="entry name" value="Histidine kinase-like ATPase, C-terminal domain"/>
    <property type="match status" value="1"/>
</dbReference>
<dbReference type="Gene3D" id="3.60.40.10">
    <property type="entry name" value="PPM-type phosphatase domain"/>
    <property type="match status" value="1"/>
</dbReference>
<feature type="region of interest" description="Disordered" evidence="1">
    <location>
        <begin position="138"/>
        <end position="166"/>
    </location>
</feature>
<dbReference type="SMART" id="SM00387">
    <property type="entry name" value="HATPase_c"/>
    <property type="match status" value="1"/>
</dbReference>
<dbReference type="PANTHER" id="PTHR35801:SF1">
    <property type="entry name" value="PHOSPHOSERINE PHOSPHATASE RSBX"/>
    <property type="match status" value="1"/>
</dbReference>
<dbReference type="SUPFAM" id="SSF55874">
    <property type="entry name" value="ATPase domain of HSP90 chaperone/DNA topoisomerase II/histidine kinase"/>
    <property type="match status" value="1"/>
</dbReference>
<dbReference type="InterPro" id="IPR003594">
    <property type="entry name" value="HATPase_dom"/>
</dbReference>
<organism evidence="4 5">
    <name type="scientific">Pseudorhodoferax soli</name>
    <dbReference type="NCBI Taxonomy" id="545864"/>
    <lineage>
        <taxon>Bacteria</taxon>
        <taxon>Pseudomonadati</taxon>
        <taxon>Pseudomonadota</taxon>
        <taxon>Betaproteobacteria</taxon>
        <taxon>Burkholderiales</taxon>
        <taxon>Comamonadaceae</taxon>
    </lineage>
</organism>
<evidence type="ECO:0000259" key="3">
    <source>
        <dbReference type="SMART" id="SM00387"/>
    </source>
</evidence>
<evidence type="ECO:0000256" key="1">
    <source>
        <dbReference type="SAM" id="MobiDB-lite"/>
    </source>
</evidence>
<feature type="domain" description="Histidine kinase/HSP90-like ATPase" evidence="3">
    <location>
        <begin position="39"/>
        <end position="138"/>
    </location>
</feature>
<keyword evidence="5" id="KW-1185">Reference proteome</keyword>
<dbReference type="Pfam" id="PF13581">
    <property type="entry name" value="HATPase_c_2"/>
    <property type="match status" value="1"/>
</dbReference>
<dbReference type="InterPro" id="IPR036890">
    <property type="entry name" value="HATPase_C_sf"/>
</dbReference>
<evidence type="ECO:0000259" key="2">
    <source>
        <dbReference type="SMART" id="SM00331"/>
    </source>
</evidence>